<evidence type="ECO:0000256" key="4">
    <source>
        <dbReference type="SAM" id="MobiDB-lite"/>
    </source>
</evidence>
<dbReference type="InterPro" id="IPR000504">
    <property type="entry name" value="RRM_dom"/>
</dbReference>
<dbReference type="FunFam" id="3.30.70.330:FF:000003">
    <property type="entry name" value="Polyadenylate-binding protein"/>
    <property type="match status" value="1"/>
</dbReference>
<accession>A0A8D2BT91</accession>
<feature type="compositionally biased region" description="Acidic residues" evidence="4">
    <location>
        <begin position="418"/>
        <end position="430"/>
    </location>
</feature>
<dbReference type="InterPro" id="IPR012677">
    <property type="entry name" value="Nucleotide-bd_a/b_plait_sf"/>
</dbReference>
<evidence type="ECO:0000256" key="2">
    <source>
        <dbReference type="ARBA" id="ARBA00022884"/>
    </source>
</evidence>
<dbReference type="Proteomes" id="UP000694723">
    <property type="component" value="Unplaced"/>
</dbReference>
<keyword evidence="1" id="KW-0677">Repeat</keyword>
<proteinExistence type="predicted"/>
<feature type="domain" description="RRM" evidence="5">
    <location>
        <begin position="320"/>
        <end position="396"/>
    </location>
</feature>
<evidence type="ECO:0000256" key="3">
    <source>
        <dbReference type="PROSITE-ProRule" id="PRU00176"/>
    </source>
</evidence>
<protein>
    <recommendedName>
        <fullName evidence="5">RRM domain-containing protein</fullName>
    </recommendedName>
</protein>
<dbReference type="CDD" id="cd12379">
    <property type="entry name" value="RRM2_I_PABPs"/>
    <property type="match status" value="1"/>
</dbReference>
<dbReference type="SUPFAM" id="SSF54928">
    <property type="entry name" value="RNA-binding domain, RBD"/>
    <property type="match status" value="1"/>
</dbReference>
<name>A0A8D2BT91_PIG</name>
<feature type="compositionally biased region" description="Low complexity" evidence="4">
    <location>
        <begin position="54"/>
        <end position="65"/>
    </location>
</feature>
<dbReference type="SMART" id="SM00360">
    <property type="entry name" value="RRM"/>
    <property type="match status" value="2"/>
</dbReference>
<evidence type="ECO:0000313" key="6">
    <source>
        <dbReference type="Ensembl" id="ENSSSCP00060042758.1"/>
    </source>
</evidence>
<dbReference type="PANTHER" id="PTHR24012">
    <property type="entry name" value="RNA BINDING PROTEIN"/>
    <property type="match status" value="1"/>
</dbReference>
<feature type="compositionally biased region" description="Polar residues" evidence="4">
    <location>
        <begin position="11"/>
        <end position="24"/>
    </location>
</feature>
<organism evidence="6 7">
    <name type="scientific">Sus scrofa</name>
    <name type="common">Pig</name>
    <dbReference type="NCBI Taxonomy" id="9823"/>
    <lineage>
        <taxon>Eukaryota</taxon>
        <taxon>Metazoa</taxon>
        <taxon>Chordata</taxon>
        <taxon>Craniata</taxon>
        <taxon>Vertebrata</taxon>
        <taxon>Euteleostomi</taxon>
        <taxon>Mammalia</taxon>
        <taxon>Eutheria</taxon>
        <taxon>Laurasiatheria</taxon>
        <taxon>Artiodactyla</taxon>
        <taxon>Suina</taxon>
        <taxon>Suidae</taxon>
        <taxon>Sus</taxon>
    </lineage>
</organism>
<dbReference type="CDD" id="cd12378">
    <property type="entry name" value="RRM1_I_PABPs"/>
    <property type="match status" value="1"/>
</dbReference>
<dbReference type="PROSITE" id="PS50102">
    <property type="entry name" value="RRM"/>
    <property type="match status" value="2"/>
</dbReference>
<dbReference type="AlphaFoldDB" id="A0A8D2BT91"/>
<dbReference type="InterPro" id="IPR045305">
    <property type="entry name" value="RRM2_I_PABPs"/>
</dbReference>
<evidence type="ECO:0000256" key="1">
    <source>
        <dbReference type="ARBA" id="ARBA00022737"/>
    </source>
</evidence>
<evidence type="ECO:0000259" key="5">
    <source>
        <dbReference type="PROSITE" id="PS50102"/>
    </source>
</evidence>
<feature type="domain" description="RRM" evidence="5">
    <location>
        <begin position="232"/>
        <end position="310"/>
    </location>
</feature>
<dbReference type="FunFam" id="3.30.70.330:FF:000021">
    <property type="entry name" value="Polyadenylate-binding protein"/>
    <property type="match status" value="1"/>
</dbReference>
<feature type="region of interest" description="Disordered" evidence="4">
    <location>
        <begin position="399"/>
        <end position="430"/>
    </location>
</feature>
<dbReference type="Pfam" id="PF00076">
    <property type="entry name" value="RRM_1"/>
    <property type="match status" value="2"/>
</dbReference>
<keyword evidence="2 3" id="KW-0694">RNA-binding</keyword>
<sequence>RLRRLAPVRSWQRSPSQVIGTPQIGSPGIPLPSSRSRPQPGFRGPPTLLPSCPPALSRLSAPPARGKGGRGSGPAAPATVATAARVAAAVAAAAAAAAEAAAATVAEAVAEASVAEAEAEVEAEASVVEAVAEATLGEAAAALAEEEAKAALAAAAVAVAEASAAEAVAAAAAAAAEAAAPPLGEADADADADAEVAAAVAAAAAAAAAAADADADVETGGGSEGNPDFPMASLYVGDLHPEVTEAMLYEKFSPAGPILSIRICRDKITRRSLGYAYVNYQQPVDAKRALETLNFDVIKGRPVRIMWSQRDPSLRKSGVGNVFIKNLGKTIDNKALYNIFSAFGNILSCKVACDEKGPKGYGFVHFQKQESAERAIDAMNGMFLNYRKIFVGRFKSHKEREAERGAWARQSTSADVKDFEEDTDEEATLR</sequence>
<dbReference type="InterPro" id="IPR034364">
    <property type="entry name" value="PABP_RRM1"/>
</dbReference>
<dbReference type="GO" id="GO:0003723">
    <property type="term" value="F:RNA binding"/>
    <property type="evidence" value="ECO:0007669"/>
    <property type="project" value="UniProtKB-UniRule"/>
</dbReference>
<feature type="region of interest" description="Disordered" evidence="4">
    <location>
        <begin position="1"/>
        <end position="76"/>
    </location>
</feature>
<dbReference type="Gene3D" id="3.30.70.330">
    <property type="match status" value="2"/>
</dbReference>
<reference evidence="6" key="1">
    <citation type="submission" date="2025-08" db="UniProtKB">
        <authorList>
            <consortium name="Ensembl"/>
        </authorList>
    </citation>
    <scope>IDENTIFICATION</scope>
</reference>
<dbReference type="InterPro" id="IPR035979">
    <property type="entry name" value="RBD_domain_sf"/>
</dbReference>
<dbReference type="Ensembl" id="ENSSSCT00060098572.1">
    <property type="protein sequence ID" value="ENSSSCP00060042758.1"/>
    <property type="gene ID" value="ENSSSCG00060072145.1"/>
</dbReference>
<evidence type="ECO:0000313" key="7">
    <source>
        <dbReference type="Proteomes" id="UP000694723"/>
    </source>
</evidence>
<dbReference type="PRINTS" id="PR00833">
    <property type="entry name" value="POAALLERGEN"/>
</dbReference>